<feature type="region of interest" description="Disordered" evidence="3">
    <location>
        <begin position="370"/>
        <end position="429"/>
    </location>
</feature>
<dbReference type="PROSITE" id="PS50060">
    <property type="entry name" value="MAM_2"/>
    <property type="match status" value="1"/>
</dbReference>
<feature type="compositionally biased region" description="Low complexity" evidence="3">
    <location>
        <begin position="395"/>
        <end position="429"/>
    </location>
</feature>
<keyword evidence="1" id="KW-1015">Disulfide bond</keyword>
<dbReference type="EMBL" id="JASPKY010000377">
    <property type="protein sequence ID" value="KAK9703038.1"/>
    <property type="molecule type" value="Genomic_DNA"/>
</dbReference>
<feature type="transmembrane region" description="Helical" evidence="4">
    <location>
        <begin position="499"/>
        <end position="519"/>
    </location>
</feature>
<dbReference type="SUPFAM" id="SSF57535">
    <property type="entry name" value="Complement control module/SCR domain"/>
    <property type="match status" value="1"/>
</dbReference>
<organism evidence="8 9">
    <name type="scientific">Popillia japonica</name>
    <name type="common">Japanese beetle</name>
    <dbReference type="NCBI Taxonomy" id="7064"/>
    <lineage>
        <taxon>Eukaryota</taxon>
        <taxon>Metazoa</taxon>
        <taxon>Ecdysozoa</taxon>
        <taxon>Arthropoda</taxon>
        <taxon>Hexapoda</taxon>
        <taxon>Insecta</taxon>
        <taxon>Pterygota</taxon>
        <taxon>Neoptera</taxon>
        <taxon>Endopterygota</taxon>
        <taxon>Coleoptera</taxon>
        <taxon>Polyphaga</taxon>
        <taxon>Scarabaeiformia</taxon>
        <taxon>Scarabaeidae</taxon>
        <taxon>Rutelinae</taxon>
        <taxon>Popillia</taxon>
    </lineage>
</organism>
<evidence type="ECO:0000313" key="8">
    <source>
        <dbReference type="EMBL" id="KAK9703038.1"/>
    </source>
</evidence>
<feature type="domain" description="Sushi" evidence="6">
    <location>
        <begin position="59"/>
        <end position="113"/>
    </location>
</feature>
<keyword evidence="4" id="KW-0812">Transmembrane</keyword>
<dbReference type="InterPro" id="IPR000998">
    <property type="entry name" value="MAM_dom"/>
</dbReference>
<comment type="caution">
    <text evidence="8">The sequence shown here is derived from an EMBL/GenBank/DDBJ whole genome shotgun (WGS) entry which is preliminary data.</text>
</comment>
<dbReference type="InterPro" id="IPR013320">
    <property type="entry name" value="ConA-like_dom_sf"/>
</dbReference>
<dbReference type="Proteomes" id="UP001458880">
    <property type="component" value="Unassembled WGS sequence"/>
</dbReference>
<keyword evidence="4" id="KW-1133">Transmembrane helix</keyword>
<evidence type="ECO:0000313" key="9">
    <source>
        <dbReference type="Proteomes" id="UP001458880"/>
    </source>
</evidence>
<dbReference type="SUPFAM" id="SSF90188">
    <property type="entry name" value="Somatomedin B domain"/>
    <property type="match status" value="1"/>
</dbReference>
<evidence type="ECO:0000259" key="7">
    <source>
        <dbReference type="PROSITE" id="PS50958"/>
    </source>
</evidence>
<dbReference type="Gene3D" id="2.60.120.200">
    <property type="match status" value="1"/>
</dbReference>
<dbReference type="InterPro" id="IPR036024">
    <property type="entry name" value="Somatomedin_B-like_dom_sf"/>
</dbReference>
<feature type="domain" description="SMB" evidence="7">
    <location>
        <begin position="305"/>
        <end position="349"/>
    </location>
</feature>
<sequence length="564" mass="63239">MSSCDAQRRPFRASCPPIKLKYGRADKIKIRQSYILAGDKYSRCSQGQWDSEPPLCIIPNCPKIQSLKNGVIHFSHKGGVLNFYCGANYNLQGPKQAFCVETKWTNHLPSCTPTNVTPSLSCDFETEDICGWSHDLNHNFDWKRLNYRTPSGHLATGPSYDHTKGPGENGFYMYIEGSSKNINDKARLVSPIYKNEANNTCLEFYYHMYGSGIGQLNVYLKRINDTWAFDQHTTIFTMGGNQGDKWWRGIVELGTINDQFQIVFEGVRGFSYVSDIAIDDVKIIENCVTDPATTTEMAVEWSTFVYDSCINRCNTTSAPDLCNCDENCYENNTCCPDYVAVCVLGNDIDTTDGITDEYTTEMNEDVMTTLSRVSANPPSSPQTTQKMSTYRVRWTPSTRRPSPPTSSTTPAPRPTITSTSERTTVPPTRRTIPLTTVSKYFLDDMLTIPEEVTTKRNTVFIVEVIPTKEYSVDESEQPVLSDKVFPVHAKPTPTNSATVIAVLAVSCIVISILVLVFLAKRVSCKGWTSIRRMRSGNGDSQSDVRFLTSDEILDFTLARPSEDY</sequence>
<keyword evidence="9" id="KW-1185">Reference proteome</keyword>
<gene>
    <name evidence="8" type="ORF">QE152_g29562</name>
</gene>
<dbReference type="SMART" id="SM00201">
    <property type="entry name" value="SO"/>
    <property type="match status" value="1"/>
</dbReference>
<proteinExistence type="predicted"/>
<dbReference type="Gene3D" id="4.10.410.20">
    <property type="match status" value="1"/>
</dbReference>
<dbReference type="GO" id="GO:0016020">
    <property type="term" value="C:membrane"/>
    <property type="evidence" value="ECO:0007669"/>
    <property type="project" value="InterPro"/>
</dbReference>
<dbReference type="Pfam" id="PF00084">
    <property type="entry name" value="Sushi"/>
    <property type="match status" value="1"/>
</dbReference>
<dbReference type="PROSITE" id="PS50923">
    <property type="entry name" value="SUSHI"/>
    <property type="match status" value="1"/>
</dbReference>
<dbReference type="InterPro" id="IPR001212">
    <property type="entry name" value="Somatomedin_B_dom"/>
</dbReference>
<name>A0AAW1JIG0_POPJA</name>
<keyword evidence="2" id="KW-0768">Sushi</keyword>
<dbReference type="InterPro" id="IPR035976">
    <property type="entry name" value="Sushi/SCR/CCP_sf"/>
</dbReference>
<keyword evidence="4" id="KW-0472">Membrane</keyword>
<evidence type="ECO:0000256" key="2">
    <source>
        <dbReference type="PROSITE-ProRule" id="PRU00302"/>
    </source>
</evidence>
<evidence type="ECO:0000259" key="6">
    <source>
        <dbReference type="PROSITE" id="PS50923"/>
    </source>
</evidence>
<dbReference type="AlphaFoldDB" id="A0AAW1JIG0"/>
<feature type="compositionally biased region" description="Polar residues" evidence="3">
    <location>
        <begin position="370"/>
        <end position="388"/>
    </location>
</feature>
<dbReference type="PROSITE" id="PS50958">
    <property type="entry name" value="SMB_2"/>
    <property type="match status" value="1"/>
</dbReference>
<dbReference type="SMART" id="SM00137">
    <property type="entry name" value="MAM"/>
    <property type="match status" value="1"/>
</dbReference>
<dbReference type="PROSITE" id="PS00524">
    <property type="entry name" value="SMB_1"/>
    <property type="match status" value="1"/>
</dbReference>
<dbReference type="Pfam" id="PF00629">
    <property type="entry name" value="MAM"/>
    <property type="match status" value="1"/>
</dbReference>
<dbReference type="PANTHER" id="PTHR23282:SF101">
    <property type="entry name" value="MAM DOMAIN-CONTAINING PROTEIN"/>
    <property type="match status" value="1"/>
</dbReference>
<comment type="caution">
    <text evidence="2">Lacks conserved residue(s) required for the propagation of feature annotation.</text>
</comment>
<evidence type="ECO:0000256" key="3">
    <source>
        <dbReference type="SAM" id="MobiDB-lite"/>
    </source>
</evidence>
<evidence type="ECO:0000256" key="4">
    <source>
        <dbReference type="SAM" id="Phobius"/>
    </source>
</evidence>
<dbReference type="PRINTS" id="PR00020">
    <property type="entry name" value="MAMDOMAIN"/>
</dbReference>
<dbReference type="CDD" id="cd06263">
    <property type="entry name" value="MAM"/>
    <property type="match status" value="1"/>
</dbReference>
<dbReference type="Pfam" id="PF01033">
    <property type="entry name" value="Somatomedin_B"/>
    <property type="match status" value="1"/>
</dbReference>
<accession>A0AAW1JIG0</accession>
<evidence type="ECO:0000259" key="5">
    <source>
        <dbReference type="PROSITE" id="PS50060"/>
    </source>
</evidence>
<dbReference type="CDD" id="cd00033">
    <property type="entry name" value="CCP"/>
    <property type="match status" value="1"/>
</dbReference>
<evidence type="ECO:0000256" key="1">
    <source>
        <dbReference type="ARBA" id="ARBA00023157"/>
    </source>
</evidence>
<dbReference type="SMART" id="SM00032">
    <property type="entry name" value="CCP"/>
    <property type="match status" value="2"/>
</dbReference>
<protein>
    <submittedName>
        <fullName evidence="8">MAM domain, meprin/A5/mu</fullName>
    </submittedName>
</protein>
<dbReference type="InterPro" id="IPR051560">
    <property type="entry name" value="MAM_domain-containing"/>
</dbReference>
<dbReference type="PANTHER" id="PTHR23282">
    <property type="entry name" value="APICAL ENDOSOMAL GLYCOPROTEIN PRECURSOR"/>
    <property type="match status" value="1"/>
</dbReference>
<dbReference type="InterPro" id="IPR000436">
    <property type="entry name" value="Sushi_SCR_CCP_dom"/>
</dbReference>
<dbReference type="Gene3D" id="2.10.70.10">
    <property type="entry name" value="Complement Module, domain 1"/>
    <property type="match status" value="1"/>
</dbReference>
<feature type="domain" description="MAM" evidence="5">
    <location>
        <begin position="120"/>
        <end position="289"/>
    </location>
</feature>
<dbReference type="SUPFAM" id="SSF49899">
    <property type="entry name" value="Concanavalin A-like lectins/glucanases"/>
    <property type="match status" value="1"/>
</dbReference>
<reference evidence="8 9" key="1">
    <citation type="journal article" date="2024" name="BMC Genomics">
        <title>De novo assembly and annotation of Popillia japonica's genome with initial clues to its potential as an invasive pest.</title>
        <authorList>
            <person name="Cucini C."/>
            <person name="Boschi S."/>
            <person name="Funari R."/>
            <person name="Cardaioli E."/>
            <person name="Iannotti N."/>
            <person name="Marturano G."/>
            <person name="Paoli F."/>
            <person name="Bruttini M."/>
            <person name="Carapelli A."/>
            <person name="Frati F."/>
            <person name="Nardi F."/>
        </authorList>
    </citation>
    <scope>NUCLEOTIDE SEQUENCE [LARGE SCALE GENOMIC DNA]</scope>
    <source>
        <strain evidence="8">DMR45628</strain>
    </source>
</reference>